<gene>
    <name evidence="2" type="ORF">K469DRAFT_688986</name>
</gene>
<protein>
    <submittedName>
        <fullName evidence="2">Uncharacterized protein</fullName>
    </submittedName>
</protein>
<reference evidence="2" key="1">
    <citation type="journal article" date="2020" name="Stud. Mycol.">
        <title>101 Dothideomycetes genomes: a test case for predicting lifestyles and emergence of pathogens.</title>
        <authorList>
            <person name="Haridas S."/>
            <person name="Albert R."/>
            <person name="Binder M."/>
            <person name="Bloem J."/>
            <person name="Labutti K."/>
            <person name="Salamov A."/>
            <person name="Andreopoulos B."/>
            <person name="Baker S."/>
            <person name="Barry K."/>
            <person name="Bills G."/>
            <person name="Bluhm B."/>
            <person name="Cannon C."/>
            <person name="Castanera R."/>
            <person name="Culley D."/>
            <person name="Daum C."/>
            <person name="Ezra D."/>
            <person name="Gonzalez J."/>
            <person name="Henrissat B."/>
            <person name="Kuo A."/>
            <person name="Liang C."/>
            <person name="Lipzen A."/>
            <person name="Lutzoni F."/>
            <person name="Magnuson J."/>
            <person name="Mondo S."/>
            <person name="Nolan M."/>
            <person name="Ohm R."/>
            <person name="Pangilinan J."/>
            <person name="Park H.-J."/>
            <person name="Ramirez L."/>
            <person name="Alfaro M."/>
            <person name="Sun H."/>
            <person name="Tritt A."/>
            <person name="Yoshinaga Y."/>
            <person name="Zwiers L.-H."/>
            <person name="Turgeon B."/>
            <person name="Goodwin S."/>
            <person name="Spatafora J."/>
            <person name="Crous P."/>
            <person name="Grigoriev I."/>
        </authorList>
    </citation>
    <scope>NUCLEOTIDE SEQUENCE</scope>
    <source>
        <strain evidence="2">CBS 207.26</strain>
    </source>
</reference>
<evidence type="ECO:0000256" key="1">
    <source>
        <dbReference type="SAM" id="MobiDB-lite"/>
    </source>
</evidence>
<dbReference type="Proteomes" id="UP000800200">
    <property type="component" value="Unassembled WGS sequence"/>
</dbReference>
<keyword evidence="3" id="KW-1185">Reference proteome</keyword>
<dbReference type="EMBL" id="ML994612">
    <property type="protein sequence ID" value="KAF2193896.1"/>
    <property type="molecule type" value="Genomic_DNA"/>
</dbReference>
<sequence>MSKRNLYGKSSAVGRTFKGSPPHVDSKTQRGQQSVERNYGCIREMNTSISRRTGGGFSRPLITALRSRRWLLTTSLRSQFFCSCSASIVDAPSWFLSSVMVLLAVLKALSQSHEVQVQLELVDLPRTLVALVAVLVVQELAYSTTEVALIRL</sequence>
<name>A0A6A6EVI8_9PEZI</name>
<accession>A0A6A6EVI8</accession>
<proteinExistence type="predicted"/>
<organism evidence="2 3">
    <name type="scientific">Zopfia rhizophila CBS 207.26</name>
    <dbReference type="NCBI Taxonomy" id="1314779"/>
    <lineage>
        <taxon>Eukaryota</taxon>
        <taxon>Fungi</taxon>
        <taxon>Dikarya</taxon>
        <taxon>Ascomycota</taxon>
        <taxon>Pezizomycotina</taxon>
        <taxon>Dothideomycetes</taxon>
        <taxon>Dothideomycetes incertae sedis</taxon>
        <taxon>Zopfiaceae</taxon>
        <taxon>Zopfia</taxon>
    </lineage>
</organism>
<feature type="region of interest" description="Disordered" evidence="1">
    <location>
        <begin position="1"/>
        <end position="34"/>
    </location>
</feature>
<evidence type="ECO:0000313" key="2">
    <source>
        <dbReference type="EMBL" id="KAF2193896.1"/>
    </source>
</evidence>
<evidence type="ECO:0000313" key="3">
    <source>
        <dbReference type="Proteomes" id="UP000800200"/>
    </source>
</evidence>
<dbReference type="AlphaFoldDB" id="A0A6A6EVI8"/>